<dbReference type="InterPro" id="IPR053147">
    <property type="entry name" value="Hsp_HslJ-like"/>
</dbReference>
<accession>A0A177N5U7</accession>
<feature type="domain" description="DUF306" evidence="2">
    <location>
        <begin position="38"/>
        <end position="150"/>
    </location>
</feature>
<sequence>MKLFLIGLVSLLSACATEKNSVATPSVATKQPTSTSKKELTNSTWMLETRLDENHQATQSMAGSAIHLSFNNQQLSGYAGCNNYFAQYQISDPQNLKLTSPIGSSLKACSPALNMQEKAYLSLLPQVTYFKLENDRLLLLDQNKKTLLTFAAQNSAQVLENTNWQASGINNNRGGVVSDKNTHLSTAQFSNGEIQGKAACNQFSARYTLQNQQITFGPAHTTRMFCGEAGVMAQEAQFLYALTQINRYEVTENQLYLRDQTGSLWLSFKILNSD</sequence>
<gene>
    <name evidence="3" type="ORF">A1359_12465</name>
</gene>
<dbReference type="PANTHER" id="PTHR35535">
    <property type="entry name" value="HEAT SHOCK PROTEIN HSLJ"/>
    <property type="match status" value="1"/>
</dbReference>
<protein>
    <recommendedName>
        <fullName evidence="2">DUF306 domain-containing protein</fullName>
    </recommendedName>
</protein>
<dbReference type="InterPro" id="IPR038670">
    <property type="entry name" value="HslJ-like_sf"/>
</dbReference>
<dbReference type="EMBL" id="LUUI01000122">
    <property type="protein sequence ID" value="OAI13211.1"/>
    <property type="molecule type" value="Genomic_DNA"/>
</dbReference>
<proteinExistence type="predicted"/>
<dbReference type="PANTHER" id="PTHR35535:SF1">
    <property type="entry name" value="HEAT SHOCK PROTEIN HSLJ"/>
    <property type="match status" value="1"/>
</dbReference>
<evidence type="ECO:0000256" key="1">
    <source>
        <dbReference type="SAM" id="SignalP"/>
    </source>
</evidence>
<dbReference type="Proteomes" id="UP000078476">
    <property type="component" value="Unassembled WGS sequence"/>
</dbReference>
<dbReference type="PROSITE" id="PS51257">
    <property type="entry name" value="PROKAR_LIPOPROTEIN"/>
    <property type="match status" value="1"/>
</dbReference>
<dbReference type="Gene3D" id="2.40.128.270">
    <property type="match status" value="2"/>
</dbReference>
<organism evidence="3 4">
    <name type="scientific">Methylomonas lenta</name>
    <dbReference type="NCBI Taxonomy" id="980561"/>
    <lineage>
        <taxon>Bacteria</taxon>
        <taxon>Pseudomonadati</taxon>
        <taxon>Pseudomonadota</taxon>
        <taxon>Gammaproteobacteria</taxon>
        <taxon>Methylococcales</taxon>
        <taxon>Methylococcaceae</taxon>
        <taxon>Methylomonas</taxon>
    </lineage>
</organism>
<reference evidence="3 4" key="1">
    <citation type="submission" date="2016-03" db="EMBL/GenBank/DDBJ databases">
        <authorList>
            <person name="Ploux O."/>
        </authorList>
    </citation>
    <scope>NUCLEOTIDE SEQUENCE [LARGE SCALE GENOMIC DNA]</scope>
    <source>
        <strain evidence="3 4">R-45370</strain>
    </source>
</reference>
<evidence type="ECO:0000313" key="3">
    <source>
        <dbReference type="EMBL" id="OAI13211.1"/>
    </source>
</evidence>
<keyword evidence="4" id="KW-1185">Reference proteome</keyword>
<dbReference type="Pfam" id="PF03724">
    <property type="entry name" value="META"/>
    <property type="match status" value="2"/>
</dbReference>
<dbReference type="STRING" id="980561.A1359_12465"/>
<feature type="signal peptide" evidence="1">
    <location>
        <begin position="1"/>
        <end position="16"/>
    </location>
</feature>
<evidence type="ECO:0000259" key="2">
    <source>
        <dbReference type="Pfam" id="PF03724"/>
    </source>
</evidence>
<dbReference type="AlphaFoldDB" id="A0A177N5U7"/>
<evidence type="ECO:0000313" key="4">
    <source>
        <dbReference type="Proteomes" id="UP000078476"/>
    </source>
</evidence>
<keyword evidence="1" id="KW-0732">Signal</keyword>
<feature type="chain" id="PRO_5008068799" description="DUF306 domain-containing protein" evidence="1">
    <location>
        <begin position="17"/>
        <end position="274"/>
    </location>
</feature>
<feature type="domain" description="DUF306" evidence="2">
    <location>
        <begin position="157"/>
        <end position="267"/>
    </location>
</feature>
<dbReference type="InterPro" id="IPR005184">
    <property type="entry name" value="DUF306_Meta_HslJ"/>
</dbReference>
<name>A0A177N5U7_9GAMM</name>
<comment type="caution">
    <text evidence="3">The sequence shown here is derived from an EMBL/GenBank/DDBJ whole genome shotgun (WGS) entry which is preliminary data.</text>
</comment>